<dbReference type="SUPFAM" id="SSF52047">
    <property type="entry name" value="RNI-like"/>
    <property type="match status" value="1"/>
</dbReference>
<dbReference type="Proteomes" id="UP000799424">
    <property type="component" value="Unassembled WGS sequence"/>
</dbReference>
<dbReference type="OrthoDB" id="3140657at2759"/>
<organism evidence="2 3">
    <name type="scientific">Ophiobolus disseminans</name>
    <dbReference type="NCBI Taxonomy" id="1469910"/>
    <lineage>
        <taxon>Eukaryota</taxon>
        <taxon>Fungi</taxon>
        <taxon>Dikarya</taxon>
        <taxon>Ascomycota</taxon>
        <taxon>Pezizomycotina</taxon>
        <taxon>Dothideomycetes</taxon>
        <taxon>Pleosporomycetidae</taxon>
        <taxon>Pleosporales</taxon>
        <taxon>Pleosporineae</taxon>
        <taxon>Phaeosphaeriaceae</taxon>
        <taxon>Ophiobolus</taxon>
    </lineage>
</organism>
<evidence type="ECO:0000256" key="1">
    <source>
        <dbReference type="SAM" id="MobiDB-lite"/>
    </source>
</evidence>
<proteinExistence type="predicted"/>
<dbReference type="EMBL" id="MU006229">
    <property type="protein sequence ID" value="KAF2824877.1"/>
    <property type="molecule type" value="Genomic_DNA"/>
</dbReference>
<dbReference type="PANTHER" id="PTHR42057">
    <property type="entry name" value="F-BOX DOMAIN PROTEIN (AFU_ORTHOLOGUE AFUA_4G00200)"/>
    <property type="match status" value="1"/>
</dbReference>
<dbReference type="PANTHER" id="PTHR42057:SF2">
    <property type="entry name" value="F-BOX DOMAIN PROTEIN (AFU_ORTHOLOGUE AFUA_4G00200)-RELATED"/>
    <property type="match status" value="1"/>
</dbReference>
<reference evidence="2" key="1">
    <citation type="journal article" date="2020" name="Stud. Mycol.">
        <title>101 Dothideomycetes genomes: a test case for predicting lifestyles and emergence of pathogens.</title>
        <authorList>
            <person name="Haridas S."/>
            <person name="Albert R."/>
            <person name="Binder M."/>
            <person name="Bloem J."/>
            <person name="Labutti K."/>
            <person name="Salamov A."/>
            <person name="Andreopoulos B."/>
            <person name="Baker S."/>
            <person name="Barry K."/>
            <person name="Bills G."/>
            <person name="Bluhm B."/>
            <person name="Cannon C."/>
            <person name="Castanera R."/>
            <person name="Culley D."/>
            <person name="Daum C."/>
            <person name="Ezra D."/>
            <person name="Gonzalez J."/>
            <person name="Henrissat B."/>
            <person name="Kuo A."/>
            <person name="Liang C."/>
            <person name="Lipzen A."/>
            <person name="Lutzoni F."/>
            <person name="Magnuson J."/>
            <person name="Mondo S."/>
            <person name="Nolan M."/>
            <person name="Ohm R."/>
            <person name="Pangilinan J."/>
            <person name="Park H.-J."/>
            <person name="Ramirez L."/>
            <person name="Alfaro M."/>
            <person name="Sun H."/>
            <person name="Tritt A."/>
            <person name="Yoshinaga Y."/>
            <person name="Zwiers L.-H."/>
            <person name="Turgeon B."/>
            <person name="Goodwin S."/>
            <person name="Spatafora J."/>
            <person name="Crous P."/>
            <person name="Grigoriev I."/>
        </authorList>
    </citation>
    <scope>NUCLEOTIDE SEQUENCE</scope>
    <source>
        <strain evidence="2">CBS 113818</strain>
    </source>
</reference>
<gene>
    <name evidence="2" type="ORF">CC86DRAFT_48067</name>
</gene>
<accession>A0A6A6ZWW3</accession>
<evidence type="ECO:0000313" key="3">
    <source>
        <dbReference type="Proteomes" id="UP000799424"/>
    </source>
</evidence>
<protein>
    <recommendedName>
        <fullName evidence="4">F-box domain-containing protein</fullName>
    </recommendedName>
</protein>
<name>A0A6A6ZWW3_9PLEO</name>
<keyword evidence="3" id="KW-1185">Reference proteome</keyword>
<sequence>MQGYGCNEEQKDYSMDPWQSCIPLIPSLHNLRAVSLKFTNRVCNPDRERPFYNYCGTESVPMRTHTLRQLFAALDHTHLNVETLSIENLQDYTPHVYTEPSFQNVRAKLKGLHLNIAMEYSEHGPDQDSNIPDKHTFFNRQLNAHWLAPTQKQLTHLTLYGDSFWGVYPRWDPRGLHFPALKSLSLGNWSIAHEWQVDWILSHVDTLEELYLDDCPIVHALRFEQNQYGALEWAEGELSVKDYGFEAGYMYPSLRWSRVLPLFTSHLKKLKRFGMAHGPWMVTEPREGDGNHAFARRYELPARLEVGRYCIHDCGVLPTHWIVEDEMFTEHGFVWDEEDIKTREDDVVEQELEGMWDVEDEEEEEKIRHPGGREEEKKALDQLVAGLQT</sequence>
<feature type="region of interest" description="Disordered" evidence="1">
    <location>
        <begin position="358"/>
        <end position="389"/>
    </location>
</feature>
<dbReference type="AlphaFoldDB" id="A0A6A6ZWW3"/>
<feature type="compositionally biased region" description="Basic and acidic residues" evidence="1">
    <location>
        <begin position="365"/>
        <end position="380"/>
    </location>
</feature>
<evidence type="ECO:0008006" key="4">
    <source>
        <dbReference type="Google" id="ProtNLM"/>
    </source>
</evidence>
<evidence type="ECO:0000313" key="2">
    <source>
        <dbReference type="EMBL" id="KAF2824877.1"/>
    </source>
</evidence>